<gene>
    <name evidence="1" type="ORF">V6N11_070784</name>
</gene>
<proteinExistence type="predicted"/>
<dbReference type="Proteomes" id="UP001396334">
    <property type="component" value="Unassembled WGS sequence"/>
</dbReference>
<comment type="caution">
    <text evidence="1">The sequence shown here is derived from an EMBL/GenBank/DDBJ whole genome shotgun (WGS) entry which is preliminary data.</text>
</comment>
<dbReference type="EMBL" id="JBBPBN010000040">
    <property type="protein sequence ID" value="KAK8999625.1"/>
    <property type="molecule type" value="Genomic_DNA"/>
</dbReference>
<organism evidence="1 2">
    <name type="scientific">Hibiscus sabdariffa</name>
    <name type="common">roselle</name>
    <dbReference type="NCBI Taxonomy" id="183260"/>
    <lineage>
        <taxon>Eukaryota</taxon>
        <taxon>Viridiplantae</taxon>
        <taxon>Streptophyta</taxon>
        <taxon>Embryophyta</taxon>
        <taxon>Tracheophyta</taxon>
        <taxon>Spermatophyta</taxon>
        <taxon>Magnoliopsida</taxon>
        <taxon>eudicotyledons</taxon>
        <taxon>Gunneridae</taxon>
        <taxon>Pentapetalae</taxon>
        <taxon>rosids</taxon>
        <taxon>malvids</taxon>
        <taxon>Malvales</taxon>
        <taxon>Malvaceae</taxon>
        <taxon>Malvoideae</taxon>
        <taxon>Hibiscus</taxon>
    </lineage>
</organism>
<reference evidence="1 2" key="1">
    <citation type="journal article" date="2024" name="G3 (Bethesda)">
        <title>Genome assembly of Hibiscus sabdariffa L. provides insights into metabolisms of medicinal natural products.</title>
        <authorList>
            <person name="Kim T."/>
        </authorList>
    </citation>
    <scope>NUCLEOTIDE SEQUENCE [LARGE SCALE GENOMIC DNA]</scope>
    <source>
        <strain evidence="1">TK-2024</strain>
        <tissue evidence="1">Old leaves</tissue>
    </source>
</reference>
<evidence type="ECO:0008006" key="3">
    <source>
        <dbReference type="Google" id="ProtNLM"/>
    </source>
</evidence>
<keyword evidence="2" id="KW-1185">Reference proteome</keyword>
<protein>
    <recommendedName>
        <fullName evidence="3">RNase H type-1 domain-containing protein</fullName>
    </recommendedName>
</protein>
<sequence>MKFSVACLVSSDHSAGGAVLIANGGVYRALFSGPVTQSNCTLAVLLVVRVVLEIFIEVGFDESFRLEVEIGSAQVLNWLSNPLQRPWSLWKTFAEIDLLACKLWKSGTPYLV</sequence>
<evidence type="ECO:0000313" key="2">
    <source>
        <dbReference type="Proteomes" id="UP001396334"/>
    </source>
</evidence>
<name>A0ABR2QG06_9ROSI</name>
<accession>A0ABR2QG06</accession>
<evidence type="ECO:0000313" key="1">
    <source>
        <dbReference type="EMBL" id="KAK8999625.1"/>
    </source>
</evidence>